<dbReference type="EMBL" id="MPOH02000045">
    <property type="protein sequence ID" value="OQD51856.1"/>
    <property type="molecule type" value="Genomic_DNA"/>
</dbReference>
<sequence>MASEAVLDRDLLHAAWDSYRILETRTPPQERIDAQRRVQSAMDAYSRQDVARATVFLIGVLTAHLTPDGPPEPNGLDPLSDLIPGVLRRLSRIETADAAQAPMVAGVITAAVLGQDPVAWRDQFGTIPPAEALAHTYVLWLLADLLDTLTETPGATDQIMQETFASSAPDAG</sequence>
<gene>
    <name evidence="1" type="ORF">BM536_037725</name>
</gene>
<comment type="caution">
    <text evidence="1">The sequence shown here is derived from an EMBL/GenBank/DDBJ whole genome shotgun (WGS) entry which is preliminary data.</text>
</comment>
<dbReference type="AlphaFoldDB" id="A0A1V6MHN1"/>
<evidence type="ECO:0000313" key="1">
    <source>
        <dbReference type="EMBL" id="OQD51856.1"/>
    </source>
</evidence>
<reference evidence="2" key="1">
    <citation type="submission" date="2016-11" db="EMBL/GenBank/DDBJ databases">
        <authorList>
            <person name="Schniete J.K."/>
            <person name="Salih T."/>
            <person name="Algora Gallardo L."/>
            <person name="Martinez Fernandez S."/>
            <person name="Herron P.R."/>
        </authorList>
    </citation>
    <scope>NUCLEOTIDE SEQUENCE [LARGE SCALE GENOMIC DNA]</scope>
    <source>
        <strain evidence="2">DSM 41896</strain>
    </source>
</reference>
<proteinExistence type="predicted"/>
<dbReference type="RefSeq" id="WP_073495517.1">
    <property type="nucleotide sequence ID" value="NZ_MPOH02000045.1"/>
</dbReference>
<evidence type="ECO:0000313" key="2">
    <source>
        <dbReference type="Proteomes" id="UP000184286"/>
    </source>
</evidence>
<accession>A0A1V6MHN1</accession>
<protein>
    <submittedName>
        <fullName evidence="1">Uncharacterized protein</fullName>
    </submittedName>
</protein>
<organism evidence="1 2">
    <name type="scientific">Streptomyces phaeoluteigriseus</name>
    <dbReference type="NCBI Taxonomy" id="114686"/>
    <lineage>
        <taxon>Bacteria</taxon>
        <taxon>Bacillati</taxon>
        <taxon>Actinomycetota</taxon>
        <taxon>Actinomycetes</taxon>
        <taxon>Kitasatosporales</taxon>
        <taxon>Streptomycetaceae</taxon>
        <taxon>Streptomyces</taxon>
        <taxon>Streptomyces aurantiacus group</taxon>
    </lineage>
</organism>
<dbReference type="OrthoDB" id="4174829at2"/>
<reference evidence="1 2" key="2">
    <citation type="submission" date="2017-02" db="EMBL/GenBank/DDBJ databases">
        <title>Draft genome sequence of Streptomyces phaeoluteigriseus type strain DSM41896.</title>
        <authorList>
            <person name="Salih T.S."/>
            <person name="Algora Gallardo L."/>
            <person name="Melo Santos T."/>
            <person name="Filgueira Martinez S."/>
            <person name="Herron P.R."/>
        </authorList>
    </citation>
    <scope>NUCLEOTIDE SEQUENCE [LARGE SCALE GENOMIC DNA]</scope>
    <source>
        <strain evidence="1 2">DSM 41896</strain>
    </source>
</reference>
<name>A0A1V6MHN1_9ACTN</name>
<dbReference type="Proteomes" id="UP000184286">
    <property type="component" value="Unassembled WGS sequence"/>
</dbReference>